<evidence type="ECO:0000313" key="3">
    <source>
        <dbReference type="Proteomes" id="UP000283269"/>
    </source>
</evidence>
<accession>A0A409XA17</accession>
<dbReference type="InParanoid" id="A0A409XA17"/>
<feature type="region of interest" description="Disordered" evidence="1">
    <location>
        <begin position="89"/>
        <end position="119"/>
    </location>
</feature>
<name>A0A409XA17_PSICY</name>
<evidence type="ECO:0000313" key="2">
    <source>
        <dbReference type="EMBL" id="PPQ87638.1"/>
    </source>
</evidence>
<protein>
    <submittedName>
        <fullName evidence="2">Uncharacterized protein</fullName>
    </submittedName>
</protein>
<sequence>MLSSRLCAHDLALQLVVDGDVVGLCQDGEPGRVQSAEKNTSSAVEENVSTNSLLFTTPVTAKQLFSVSPSANALAPLFAALISDISGAASTPTSSSSQQHHSRAGSYGGGGSSRGYAPHDERQEFSSAFGLMSPDDPNVIAGLAIDGQPFFLDLDHAHN</sequence>
<dbReference type="OrthoDB" id="3071121at2759"/>
<comment type="caution">
    <text evidence="2">The sequence shown here is derived from an EMBL/GenBank/DDBJ whole genome shotgun (WGS) entry which is preliminary data.</text>
</comment>
<dbReference type="Proteomes" id="UP000283269">
    <property type="component" value="Unassembled WGS sequence"/>
</dbReference>
<evidence type="ECO:0000256" key="1">
    <source>
        <dbReference type="SAM" id="MobiDB-lite"/>
    </source>
</evidence>
<keyword evidence="3" id="KW-1185">Reference proteome</keyword>
<feature type="compositionally biased region" description="Low complexity" evidence="1">
    <location>
        <begin position="89"/>
        <end position="99"/>
    </location>
</feature>
<proteinExistence type="predicted"/>
<gene>
    <name evidence="2" type="ORF">CVT25_011478</name>
</gene>
<organism evidence="2 3">
    <name type="scientific">Psilocybe cyanescens</name>
    <dbReference type="NCBI Taxonomy" id="93625"/>
    <lineage>
        <taxon>Eukaryota</taxon>
        <taxon>Fungi</taxon>
        <taxon>Dikarya</taxon>
        <taxon>Basidiomycota</taxon>
        <taxon>Agaricomycotina</taxon>
        <taxon>Agaricomycetes</taxon>
        <taxon>Agaricomycetidae</taxon>
        <taxon>Agaricales</taxon>
        <taxon>Agaricineae</taxon>
        <taxon>Strophariaceae</taxon>
        <taxon>Psilocybe</taxon>
    </lineage>
</organism>
<dbReference type="EMBL" id="NHYD01002236">
    <property type="protein sequence ID" value="PPQ87638.1"/>
    <property type="molecule type" value="Genomic_DNA"/>
</dbReference>
<dbReference type="AlphaFoldDB" id="A0A409XA17"/>
<reference evidence="2 3" key="1">
    <citation type="journal article" date="2018" name="Evol. Lett.">
        <title>Horizontal gene cluster transfer increased hallucinogenic mushroom diversity.</title>
        <authorList>
            <person name="Reynolds H.T."/>
            <person name="Vijayakumar V."/>
            <person name="Gluck-Thaler E."/>
            <person name="Korotkin H.B."/>
            <person name="Matheny P.B."/>
            <person name="Slot J.C."/>
        </authorList>
    </citation>
    <scope>NUCLEOTIDE SEQUENCE [LARGE SCALE GENOMIC DNA]</scope>
    <source>
        <strain evidence="2 3">2631</strain>
    </source>
</reference>